<dbReference type="Proteomes" id="UP000237105">
    <property type="component" value="Unassembled WGS sequence"/>
</dbReference>
<dbReference type="EMBL" id="JXTB01000095">
    <property type="protein sequence ID" value="PON64508.1"/>
    <property type="molecule type" value="Genomic_DNA"/>
</dbReference>
<dbReference type="OrthoDB" id="10327414at2759"/>
<feature type="non-terminal residue" evidence="1">
    <location>
        <position position="1"/>
    </location>
</feature>
<organism evidence="1 2">
    <name type="scientific">Parasponia andersonii</name>
    <name type="common">Sponia andersonii</name>
    <dbReference type="NCBI Taxonomy" id="3476"/>
    <lineage>
        <taxon>Eukaryota</taxon>
        <taxon>Viridiplantae</taxon>
        <taxon>Streptophyta</taxon>
        <taxon>Embryophyta</taxon>
        <taxon>Tracheophyta</taxon>
        <taxon>Spermatophyta</taxon>
        <taxon>Magnoliopsida</taxon>
        <taxon>eudicotyledons</taxon>
        <taxon>Gunneridae</taxon>
        <taxon>Pentapetalae</taxon>
        <taxon>rosids</taxon>
        <taxon>fabids</taxon>
        <taxon>Rosales</taxon>
        <taxon>Cannabaceae</taxon>
        <taxon>Parasponia</taxon>
    </lineage>
</organism>
<name>A0A2P5CTW9_PARAD</name>
<accession>A0A2P5CTW9</accession>
<evidence type="ECO:0000313" key="1">
    <source>
        <dbReference type="EMBL" id="PON64508.1"/>
    </source>
</evidence>
<reference evidence="2" key="1">
    <citation type="submission" date="2016-06" db="EMBL/GenBank/DDBJ databases">
        <title>Parallel loss of symbiosis genes in relatives of nitrogen-fixing non-legume Parasponia.</title>
        <authorList>
            <person name="Van Velzen R."/>
            <person name="Holmer R."/>
            <person name="Bu F."/>
            <person name="Rutten L."/>
            <person name="Van Zeijl A."/>
            <person name="Liu W."/>
            <person name="Santuari L."/>
            <person name="Cao Q."/>
            <person name="Sharma T."/>
            <person name="Shen D."/>
            <person name="Roswanjaya Y."/>
            <person name="Wardhani T."/>
            <person name="Kalhor M.S."/>
            <person name="Jansen J."/>
            <person name="Van den Hoogen J."/>
            <person name="Gungor B."/>
            <person name="Hartog M."/>
            <person name="Hontelez J."/>
            <person name="Verver J."/>
            <person name="Yang W.-C."/>
            <person name="Schijlen E."/>
            <person name="Repin R."/>
            <person name="Schilthuizen M."/>
            <person name="Schranz E."/>
            <person name="Heidstra R."/>
            <person name="Miyata K."/>
            <person name="Fedorova E."/>
            <person name="Kohlen W."/>
            <person name="Bisseling T."/>
            <person name="Smit S."/>
            <person name="Geurts R."/>
        </authorList>
    </citation>
    <scope>NUCLEOTIDE SEQUENCE [LARGE SCALE GENOMIC DNA]</scope>
    <source>
        <strain evidence="2">cv. WU1-14</strain>
    </source>
</reference>
<protein>
    <submittedName>
        <fullName evidence="1">Uncharacterized protein</fullName>
    </submittedName>
</protein>
<comment type="caution">
    <text evidence="1">The sequence shown here is derived from an EMBL/GenBank/DDBJ whole genome shotgun (WGS) entry which is preliminary data.</text>
</comment>
<proteinExistence type="predicted"/>
<gene>
    <name evidence="1" type="ORF">PanWU01x14_123850</name>
</gene>
<evidence type="ECO:0000313" key="2">
    <source>
        <dbReference type="Proteomes" id="UP000237105"/>
    </source>
</evidence>
<sequence length="115" mass="12947">CIIYNRNLHYQIISKQLICLFLGPTQVYQFSQEACTANLLVTFPQLVDPNVPSDTTMAQASFPTQAFSTSEMLTFDSHDPLLKEPHFPTGFPKLAKSMPDMVFPPWHDNSSILPS</sequence>
<keyword evidence="2" id="KW-1185">Reference proteome</keyword>
<dbReference type="AlphaFoldDB" id="A0A2P5CTW9"/>